<dbReference type="NCBIfam" id="TIGR00621">
    <property type="entry name" value="ssb"/>
    <property type="match status" value="1"/>
</dbReference>
<accession>A0ABV5WSG6</accession>
<comment type="subunit">
    <text evidence="2">Homotetramer.</text>
</comment>
<feature type="short sequence motif" description="Important for interaction with partner proteins" evidence="2">
    <location>
        <begin position="196"/>
        <end position="201"/>
    </location>
</feature>
<dbReference type="PANTHER" id="PTHR10302:SF27">
    <property type="entry name" value="SINGLE-STRANDED DNA-BINDING PROTEIN"/>
    <property type="match status" value="1"/>
</dbReference>
<dbReference type="GO" id="GO:0003677">
    <property type="term" value="F:DNA binding"/>
    <property type="evidence" value="ECO:0007669"/>
    <property type="project" value="UniProtKB-KW"/>
</dbReference>
<keyword evidence="6" id="KW-1185">Reference proteome</keyword>
<organism evidence="5 6">
    <name type="scientific">Lactiplantibacillus modestisalitolerans</name>
    <dbReference type="NCBI Taxonomy" id="1457219"/>
    <lineage>
        <taxon>Bacteria</taxon>
        <taxon>Bacillati</taxon>
        <taxon>Bacillota</taxon>
        <taxon>Bacilli</taxon>
        <taxon>Lactobacillales</taxon>
        <taxon>Lactobacillaceae</taxon>
        <taxon>Lactiplantibacillus</taxon>
    </lineage>
</organism>
<dbReference type="PROSITE" id="PS50935">
    <property type="entry name" value="SSB"/>
    <property type="match status" value="1"/>
</dbReference>
<dbReference type="RefSeq" id="WP_137642414.1">
    <property type="nucleotide sequence ID" value="NZ_BJEA01000008.1"/>
</dbReference>
<comment type="caution">
    <text evidence="2">Lacks conserved residue(s) required for the propagation of feature annotation.</text>
</comment>
<dbReference type="HAMAP" id="MF_00984">
    <property type="entry name" value="SSB"/>
    <property type="match status" value="1"/>
</dbReference>
<sequence>MINRTVLVGRLTRDPELRYTNGGAAVATFTLAVNRQFTNQNGEREADFINCVIWRKAAENFTNFTHKGSLVGIDGRIQTRNYENQQGVRVYVTEVVVENFALLESRAESERHQANNGGGNNNYGNSNSNYNNRNNNGYGNQGQNAAPQQSSAANNNNPFGNGNPTSNAGSSAPSSSANNNQADPFANNGDQIDISDDDLPF</sequence>
<keyword evidence="1 2" id="KW-0238">DNA-binding</keyword>
<evidence type="ECO:0000256" key="3">
    <source>
        <dbReference type="RuleBase" id="RU000524"/>
    </source>
</evidence>
<evidence type="ECO:0000313" key="5">
    <source>
        <dbReference type="EMBL" id="MFB9769104.1"/>
    </source>
</evidence>
<comment type="caution">
    <text evidence="5">The sequence shown here is derived from an EMBL/GenBank/DDBJ whole genome shotgun (WGS) entry which is preliminary data.</text>
</comment>
<feature type="region of interest" description="Disordered" evidence="4">
    <location>
        <begin position="108"/>
        <end position="201"/>
    </location>
</feature>
<comment type="function">
    <text evidence="2">Plays an important role in DNA replication, recombination and repair. Binds to ssDNA and to an array of partner proteins to recruit them to their sites of action during DNA metabolism.</text>
</comment>
<evidence type="ECO:0000256" key="2">
    <source>
        <dbReference type="HAMAP-Rule" id="MF_00984"/>
    </source>
</evidence>
<dbReference type="SUPFAM" id="SSF50249">
    <property type="entry name" value="Nucleic acid-binding proteins"/>
    <property type="match status" value="1"/>
</dbReference>
<keyword evidence="2" id="KW-0235">DNA replication</keyword>
<keyword evidence="2" id="KW-0227">DNA damage</keyword>
<evidence type="ECO:0000256" key="4">
    <source>
        <dbReference type="SAM" id="MobiDB-lite"/>
    </source>
</evidence>
<feature type="compositionally biased region" description="Low complexity" evidence="4">
    <location>
        <begin position="122"/>
        <end position="182"/>
    </location>
</feature>
<reference evidence="5 6" key="1">
    <citation type="submission" date="2024-09" db="EMBL/GenBank/DDBJ databases">
        <authorList>
            <person name="Sun Q."/>
            <person name="Mori K."/>
        </authorList>
    </citation>
    <scope>NUCLEOTIDE SEQUENCE [LARGE SCALE GENOMIC DNA]</scope>
    <source>
        <strain evidence="5 6">TBRC 4576</strain>
    </source>
</reference>
<dbReference type="EMBL" id="JBHLZY010000009">
    <property type="protein sequence ID" value="MFB9769104.1"/>
    <property type="molecule type" value="Genomic_DNA"/>
</dbReference>
<dbReference type="InterPro" id="IPR012340">
    <property type="entry name" value="NA-bd_OB-fold"/>
</dbReference>
<dbReference type="InterPro" id="IPR000424">
    <property type="entry name" value="Primosome_PriB/ssb"/>
</dbReference>
<evidence type="ECO:0000313" key="6">
    <source>
        <dbReference type="Proteomes" id="UP001589691"/>
    </source>
</evidence>
<dbReference type="Proteomes" id="UP001589691">
    <property type="component" value="Unassembled WGS sequence"/>
</dbReference>
<dbReference type="Gene3D" id="2.40.50.140">
    <property type="entry name" value="Nucleic acid-binding proteins"/>
    <property type="match status" value="1"/>
</dbReference>
<name>A0ABV5WSG6_9LACO</name>
<dbReference type="PANTHER" id="PTHR10302">
    <property type="entry name" value="SINGLE-STRANDED DNA-BINDING PROTEIN"/>
    <property type="match status" value="1"/>
</dbReference>
<evidence type="ECO:0000256" key="1">
    <source>
        <dbReference type="ARBA" id="ARBA00023125"/>
    </source>
</evidence>
<keyword evidence="2" id="KW-0233">DNA recombination</keyword>
<dbReference type="CDD" id="cd04496">
    <property type="entry name" value="SSB_OBF"/>
    <property type="match status" value="1"/>
</dbReference>
<dbReference type="Pfam" id="PF00436">
    <property type="entry name" value="SSB"/>
    <property type="match status" value="1"/>
</dbReference>
<protein>
    <recommendedName>
        <fullName evidence="2 3">Single-stranded DNA-binding protein</fullName>
        <shortName evidence="2">SSB</shortName>
    </recommendedName>
</protein>
<proteinExistence type="inferred from homology"/>
<gene>
    <name evidence="5" type="primary">ssb</name>
    <name evidence="5" type="ORF">ACFFLI_04335</name>
</gene>
<dbReference type="InterPro" id="IPR011344">
    <property type="entry name" value="ssDNA-bd"/>
</dbReference>
<keyword evidence="2" id="KW-0234">DNA repair</keyword>